<comment type="caution">
    <text evidence="5">The sequence shown here is derived from an EMBL/GenBank/DDBJ whole genome shotgun (WGS) entry which is preliminary data.</text>
</comment>
<sequence length="705" mass="80014">MAALTVRVSPLESRTISMLCRPRERRRPWVCGDCRIRQLSGHASRSESKQPTHDSSRRQSSIGTVGAPVKSLHTSSKFFDQYSASAGATLDQVGPWGNNWSQDLDQEDAGDVDSQRDTPYGDTSTSWRRNNTQEASLFTPSRAYRSESEVALEQAAAQESAIDHSGTSTEVKRNIALGTTDRLVKILLDEDGVVMVSDELFTDALALICSKNVFGDLVRKYGITSGTQAHLMRVTPMQEVIVDYLCVIDGLVSKRRAIGQKLSSQDYGHVLAASQFVGNDEAARRYWSYMVEDQTAPDMACFNNFLGAHVWNDTLPQFRTRSRVTSFNMMARDNFYAGAPYNNYKIRESGVKELTTKVFGELLKHKYQADEKTICHVMVGLAREGDVKGFQKMLSRVWDIDPDRIMREDDRAPKKTIDPNSSLYPSQRLLYNISFCYSINNDLPTGLRVIDYISRHFDIAVTDVVWDSLLHWAYVLSRPKPKDSSDPATLDLDAVYRVWDTMQMAPYEVKPTLSMYDALIKTYWKASRYNDMMATMNEAWTAFADLSENYKQAWTKLEKCTTGELDLQAVERAQREVDEIGFMTKWGSIALKQWVKLLLSASRSVNKQVGSPEGEQFSQIDIPAMLGSGWNHFFPQYVGYYLPTGHVTMKTMTGDDLVAEHAKKMETNNRRKRVMDRAERALGHDWVHRSYTNRRLEKAGLLDLM</sequence>
<dbReference type="Proteomes" id="UP000243723">
    <property type="component" value="Unassembled WGS sequence"/>
</dbReference>
<dbReference type="InterPro" id="IPR024319">
    <property type="entry name" value="ATPase_expression_mit"/>
</dbReference>
<evidence type="ECO:0000313" key="6">
    <source>
        <dbReference type="Proteomes" id="UP000243723"/>
    </source>
</evidence>
<name>A0A2P7Z3Z2_9PEZI</name>
<feature type="region of interest" description="Disordered" evidence="4">
    <location>
        <begin position="94"/>
        <end position="134"/>
    </location>
</feature>
<evidence type="ECO:0000256" key="3">
    <source>
        <dbReference type="ARBA" id="ARBA00023128"/>
    </source>
</evidence>
<gene>
    <name evidence="5" type="ORF">B9Z65_6886</name>
</gene>
<dbReference type="InterPro" id="IPR002885">
    <property type="entry name" value="PPR_rpt"/>
</dbReference>
<feature type="compositionally biased region" description="Basic and acidic residues" evidence="4">
    <location>
        <begin position="44"/>
        <end position="57"/>
    </location>
</feature>
<dbReference type="InterPro" id="IPR011990">
    <property type="entry name" value="TPR-like_helical_dom_sf"/>
</dbReference>
<proteinExistence type="predicted"/>
<dbReference type="OrthoDB" id="185373at2759"/>
<keyword evidence="3" id="KW-0496">Mitochondrion</keyword>
<evidence type="ECO:0000256" key="1">
    <source>
        <dbReference type="ARBA" id="ARBA00004173"/>
    </source>
</evidence>
<keyword evidence="6" id="KW-1185">Reference proteome</keyword>
<evidence type="ECO:0000256" key="4">
    <source>
        <dbReference type="SAM" id="MobiDB-lite"/>
    </source>
</evidence>
<dbReference type="Gene3D" id="1.25.40.10">
    <property type="entry name" value="Tetratricopeptide repeat domain"/>
    <property type="match status" value="1"/>
</dbReference>
<comment type="subcellular location">
    <subcellularLocation>
        <location evidence="1">Mitochondrion</location>
    </subcellularLocation>
</comment>
<dbReference type="Pfam" id="PF13812">
    <property type="entry name" value="PPR_3"/>
    <property type="match status" value="1"/>
</dbReference>
<dbReference type="GO" id="GO:0005739">
    <property type="term" value="C:mitochondrion"/>
    <property type="evidence" value="ECO:0007669"/>
    <property type="project" value="UniProtKB-SubCell"/>
</dbReference>
<evidence type="ECO:0000313" key="5">
    <source>
        <dbReference type="EMBL" id="PSK42932.1"/>
    </source>
</evidence>
<keyword evidence="2" id="KW-0809">Transit peptide</keyword>
<dbReference type="Pfam" id="PF12921">
    <property type="entry name" value="ATP13"/>
    <property type="match status" value="1"/>
</dbReference>
<organism evidence="5 6">
    <name type="scientific">Elsinoe australis</name>
    <dbReference type="NCBI Taxonomy" id="40998"/>
    <lineage>
        <taxon>Eukaryota</taxon>
        <taxon>Fungi</taxon>
        <taxon>Dikarya</taxon>
        <taxon>Ascomycota</taxon>
        <taxon>Pezizomycotina</taxon>
        <taxon>Dothideomycetes</taxon>
        <taxon>Dothideomycetidae</taxon>
        <taxon>Myriangiales</taxon>
        <taxon>Elsinoaceae</taxon>
        <taxon>Elsinoe</taxon>
    </lineage>
</organism>
<feature type="compositionally biased region" description="Polar residues" evidence="4">
    <location>
        <begin position="121"/>
        <end position="134"/>
    </location>
</feature>
<evidence type="ECO:0000256" key="2">
    <source>
        <dbReference type="ARBA" id="ARBA00022946"/>
    </source>
</evidence>
<dbReference type="EMBL" id="NHZQ01000331">
    <property type="protein sequence ID" value="PSK42932.1"/>
    <property type="molecule type" value="Genomic_DNA"/>
</dbReference>
<accession>A0A2P7Z3Z2</accession>
<dbReference type="STRING" id="40998.A0A2P7Z3Z2"/>
<feature type="region of interest" description="Disordered" evidence="4">
    <location>
        <begin position="40"/>
        <end position="67"/>
    </location>
</feature>
<protein>
    <submittedName>
        <fullName evidence="5">Pentatricopeptide repeat-containing protein 6, mitochondrial</fullName>
    </submittedName>
</protein>
<reference evidence="5 6" key="1">
    <citation type="submission" date="2017-05" db="EMBL/GenBank/DDBJ databases">
        <title>Draft genome sequence of Elsinoe australis.</title>
        <authorList>
            <person name="Cheng Q."/>
        </authorList>
    </citation>
    <scope>NUCLEOTIDE SEQUENCE [LARGE SCALE GENOMIC DNA]</scope>
    <source>
        <strain evidence="5 6">NL1</strain>
    </source>
</reference>
<dbReference type="AlphaFoldDB" id="A0A2P7Z3Z2"/>